<keyword evidence="2" id="KW-0472">Membrane</keyword>
<sequence length="308" mass="33237">MSSPVQADLQPAPTPITTTFIPITTSDDNNNHNRGNGNGRGNNPDGTSASGSFEAGGFIYVILVGAMLVALVYFGRAILAKRRERIRRLKDPDFEASPPTYMSHLHDLAVIDASQLRQEQQELQQQRNYQLSSSGGGQQHNRTRSTSSSNISIINAPPAALIRGNGNTADGDVVSYYLITPRVLHEHQRQQQQRHARSSSSPSAASIFAQGFGQGDRGRRSRTRTETQSSPPHPRGADPSGATFVPMFLAIPPIDPSEPQPPAYEDLSPRQERMTITPSTTSNTTGAGSGTITGTRMSVTPPRIDSLP</sequence>
<keyword evidence="4" id="KW-1185">Reference proteome</keyword>
<feature type="non-terminal residue" evidence="3">
    <location>
        <position position="1"/>
    </location>
</feature>
<gene>
    <name evidence="3" type="ORF">BGZ97_010839</name>
</gene>
<feature type="region of interest" description="Disordered" evidence="1">
    <location>
        <begin position="186"/>
        <end position="308"/>
    </location>
</feature>
<name>A0A9P6R9S8_9FUNG</name>
<accession>A0A9P6R9S8</accession>
<comment type="caution">
    <text evidence="3">The sequence shown here is derived from an EMBL/GenBank/DDBJ whole genome shotgun (WGS) entry which is preliminary data.</text>
</comment>
<organism evidence="3 4">
    <name type="scientific">Linnemannia gamsii</name>
    <dbReference type="NCBI Taxonomy" id="64522"/>
    <lineage>
        <taxon>Eukaryota</taxon>
        <taxon>Fungi</taxon>
        <taxon>Fungi incertae sedis</taxon>
        <taxon>Mucoromycota</taxon>
        <taxon>Mortierellomycotina</taxon>
        <taxon>Mortierellomycetes</taxon>
        <taxon>Mortierellales</taxon>
        <taxon>Mortierellaceae</taxon>
        <taxon>Linnemannia</taxon>
    </lineage>
</organism>
<feature type="region of interest" description="Disordered" evidence="1">
    <location>
        <begin position="1"/>
        <end position="48"/>
    </location>
</feature>
<dbReference type="AlphaFoldDB" id="A0A9P6R9S8"/>
<feature type="region of interest" description="Disordered" evidence="1">
    <location>
        <begin position="124"/>
        <end position="150"/>
    </location>
</feature>
<dbReference type="OrthoDB" id="2449376at2759"/>
<keyword evidence="2" id="KW-1133">Transmembrane helix</keyword>
<feature type="compositionally biased region" description="Low complexity" evidence="1">
    <location>
        <begin position="198"/>
        <end position="210"/>
    </location>
</feature>
<proteinExistence type="predicted"/>
<evidence type="ECO:0000313" key="3">
    <source>
        <dbReference type="EMBL" id="KAG0312796.1"/>
    </source>
</evidence>
<protein>
    <submittedName>
        <fullName evidence="3">Uncharacterized protein</fullName>
    </submittedName>
</protein>
<evidence type="ECO:0000256" key="1">
    <source>
        <dbReference type="SAM" id="MobiDB-lite"/>
    </source>
</evidence>
<dbReference type="EMBL" id="JAAAIN010000580">
    <property type="protein sequence ID" value="KAG0312796.1"/>
    <property type="molecule type" value="Genomic_DNA"/>
</dbReference>
<feature type="compositionally biased region" description="Low complexity" evidence="1">
    <location>
        <begin position="275"/>
        <end position="295"/>
    </location>
</feature>
<reference evidence="3" key="1">
    <citation type="journal article" date="2020" name="Fungal Divers.">
        <title>Resolving the Mortierellaceae phylogeny through synthesis of multi-gene phylogenetics and phylogenomics.</title>
        <authorList>
            <person name="Vandepol N."/>
            <person name="Liber J."/>
            <person name="Desiro A."/>
            <person name="Na H."/>
            <person name="Kennedy M."/>
            <person name="Barry K."/>
            <person name="Grigoriev I.V."/>
            <person name="Miller A.N."/>
            <person name="O'Donnell K."/>
            <person name="Stajich J.E."/>
            <person name="Bonito G."/>
        </authorList>
    </citation>
    <scope>NUCLEOTIDE SEQUENCE</scope>
    <source>
        <strain evidence="3">NVP60</strain>
    </source>
</reference>
<dbReference type="Proteomes" id="UP000823405">
    <property type="component" value="Unassembled WGS sequence"/>
</dbReference>
<feature type="transmembrane region" description="Helical" evidence="2">
    <location>
        <begin position="58"/>
        <end position="79"/>
    </location>
</feature>
<evidence type="ECO:0000313" key="4">
    <source>
        <dbReference type="Proteomes" id="UP000823405"/>
    </source>
</evidence>
<evidence type="ECO:0000256" key="2">
    <source>
        <dbReference type="SAM" id="Phobius"/>
    </source>
</evidence>
<feature type="compositionally biased region" description="Low complexity" evidence="1">
    <location>
        <begin position="15"/>
        <end position="25"/>
    </location>
</feature>
<feature type="compositionally biased region" description="Pro residues" evidence="1">
    <location>
        <begin position="253"/>
        <end position="262"/>
    </location>
</feature>
<keyword evidence="2" id="KW-0812">Transmembrane</keyword>